<gene>
    <name evidence="1" type="ORF">KUCAC02_013820</name>
</gene>
<comment type="caution">
    <text evidence="1">The sequence shown here is derived from an EMBL/GenBank/DDBJ whole genome shotgun (WGS) entry which is preliminary data.</text>
</comment>
<dbReference type="Proteomes" id="UP001057452">
    <property type="component" value="Chromosome 16"/>
</dbReference>
<evidence type="ECO:0000313" key="1">
    <source>
        <dbReference type="EMBL" id="KAI4810893.1"/>
    </source>
</evidence>
<keyword evidence="2" id="KW-1185">Reference proteome</keyword>
<evidence type="ECO:0000313" key="2">
    <source>
        <dbReference type="Proteomes" id="UP001057452"/>
    </source>
</evidence>
<organism evidence="1 2">
    <name type="scientific">Chaenocephalus aceratus</name>
    <name type="common">Blackfin icefish</name>
    <name type="synonym">Chaenichthys aceratus</name>
    <dbReference type="NCBI Taxonomy" id="36190"/>
    <lineage>
        <taxon>Eukaryota</taxon>
        <taxon>Metazoa</taxon>
        <taxon>Chordata</taxon>
        <taxon>Craniata</taxon>
        <taxon>Vertebrata</taxon>
        <taxon>Euteleostomi</taxon>
        <taxon>Actinopterygii</taxon>
        <taxon>Neopterygii</taxon>
        <taxon>Teleostei</taxon>
        <taxon>Neoteleostei</taxon>
        <taxon>Acanthomorphata</taxon>
        <taxon>Eupercaria</taxon>
        <taxon>Perciformes</taxon>
        <taxon>Notothenioidei</taxon>
        <taxon>Channichthyidae</taxon>
        <taxon>Chaenocephalus</taxon>
    </lineage>
</organism>
<sequence length="108" mass="12457">MAQPVWKWKTRRCSAWERRKERIKEEGHPVSLLPLLVTWERLEHASPASGPWTLSAHWSDCNTPWLHRGFAMPRVISGLLGCRLISDGRTGRQLCWLFVTEIPGVTLN</sequence>
<name>A0ACB9WC67_CHAAC</name>
<reference evidence="1" key="1">
    <citation type="submission" date="2022-05" db="EMBL/GenBank/DDBJ databases">
        <title>Chromosome-level genome of Chaenocephalus aceratus.</title>
        <authorList>
            <person name="Park H."/>
        </authorList>
    </citation>
    <scope>NUCLEOTIDE SEQUENCE</scope>
    <source>
        <strain evidence="1">KU_202001</strain>
    </source>
</reference>
<proteinExistence type="predicted"/>
<dbReference type="EMBL" id="CM043800">
    <property type="protein sequence ID" value="KAI4810893.1"/>
    <property type="molecule type" value="Genomic_DNA"/>
</dbReference>
<protein>
    <submittedName>
        <fullName evidence="1">Uncharacterized protein</fullName>
    </submittedName>
</protein>
<accession>A0ACB9WC67</accession>